<dbReference type="Proteomes" id="UP000291892">
    <property type="component" value="Unassembled WGS sequence"/>
</dbReference>
<dbReference type="RefSeq" id="WP_130776012.1">
    <property type="nucleotide sequence ID" value="NZ_SIKX01000009.1"/>
</dbReference>
<gene>
    <name evidence="1" type="ORF">ELG94_39515</name>
</gene>
<evidence type="ECO:0000313" key="2">
    <source>
        <dbReference type="Proteomes" id="UP000291892"/>
    </source>
</evidence>
<protein>
    <submittedName>
        <fullName evidence="1">DUF4393 domain-containing protein</fullName>
    </submittedName>
</protein>
<accession>A0AAE8Q5E0</accession>
<reference evidence="1 2" key="1">
    <citation type="submission" date="2019-02" db="EMBL/GenBank/DDBJ databases">
        <title>The genomic architecture of introgression among sibling species of bacteria.</title>
        <authorList>
            <person name="Cavassim M.I.A."/>
            <person name="Moeskjaer S."/>
            <person name="Moslemi C."/>
            <person name="Fields B."/>
            <person name="Bachmann A."/>
            <person name="Vilhjalmsson B."/>
            <person name="Schierup M.H."/>
            <person name="Young J.P.W."/>
            <person name="Andersen S.U."/>
        </authorList>
    </citation>
    <scope>NUCLEOTIDE SEQUENCE [LARGE SCALE GENOMIC DNA]</scope>
    <source>
        <strain evidence="1 2">SM42</strain>
    </source>
</reference>
<evidence type="ECO:0000313" key="1">
    <source>
        <dbReference type="EMBL" id="TBF00963.1"/>
    </source>
</evidence>
<name>A0AAE8Q5E0_9HYPH</name>
<proteinExistence type="predicted"/>
<dbReference type="EMBL" id="SIKX01000009">
    <property type="protein sequence ID" value="TBF00963.1"/>
    <property type="molecule type" value="Genomic_DNA"/>
</dbReference>
<dbReference type="InterPro" id="IPR025506">
    <property type="entry name" value="Abi_alpha"/>
</dbReference>
<comment type="caution">
    <text evidence="1">The sequence shown here is derived from an EMBL/GenBank/DDBJ whole genome shotgun (WGS) entry which is preliminary data.</text>
</comment>
<sequence length="233" mass="24993">MSGDKTIEMGAKAAEEIAKTAAVYQPTIHDTLAFLQRLIAPVEQGAGLLADYIKGRRLELAVSQEARIRELMRERGVPSIKPMALSTAVPLIDAATLEEDDDMARMFANLIVSHISDSPDGYVPKQFTDTLRQMSPLEAAILKAMGSAPDRAVNESGMMYTASLPHSYMDAPGPGDRDVPEPNRSISLALASLRQSGCIEGALAWGGFTLLSQARVTEYGRAFLDAVAPSASK</sequence>
<dbReference type="AlphaFoldDB" id="A0AAE8Q5E0"/>
<organism evidence="1 2">
    <name type="scientific">Rhizobium ruizarguesonis</name>
    <dbReference type="NCBI Taxonomy" id="2081791"/>
    <lineage>
        <taxon>Bacteria</taxon>
        <taxon>Pseudomonadati</taxon>
        <taxon>Pseudomonadota</taxon>
        <taxon>Alphaproteobacteria</taxon>
        <taxon>Hyphomicrobiales</taxon>
        <taxon>Rhizobiaceae</taxon>
        <taxon>Rhizobium/Agrobacterium group</taxon>
        <taxon>Rhizobium</taxon>
    </lineage>
</organism>
<dbReference type="Pfam" id="PF14337">
    <property type="entry name" value="Abi_alpha"/>
    <property type="match status" value="1"/>
</dbReference>